<gene>
    <name evidence="2" type="ORF">PIB30_049692</name>
</gene>
<evidence type="ECO:0000313" key="2">
    <source>
        <dbReference type="EMBL" id="MED6208920.1"/>
    </source>
</evidence>
<feature type="region of interest" description="Disordered" evidence="1">
    <location>
        <begin position="1"/>
        <end position="36"/>
    </location>
</feature>
<name>A0ABU6YG85_9FABA</name>
<comment type="caution">
    <text evidence="2">The sequence shown here is derived from an EMBL/GenBank/DDBJ whole genome shotgun (WGS) entry which is preliminary data.</text>
</comment>
<sequence>MLGANGRTKPGSTRRQDKSRRKRKICTDSTASDTSPEHWRCSFLMPVPDRLISFVVKARFGHAIQLWDFIFDALLISAFVERWRPESHTFHLP</sequence>
<evidence type="ECO:0008006" key="4">
    <source>
        <dbReference type="Google" id="ProtNLM"/>
    </source>
</evidence>
<keyword evidence="3" id="KW-1185">Reference proteome</keyword>
<reference evidence="2 3" key="1">
    <citation type="journal article" date="2023" name="Plants (Basel)">
        <title>Bridging the Gap: Combining Genomics and Transcriptomics Approaches to Understand Stylosanthes scabra, an Orphan Legume from the Brazilian Caatinga.</title>
        <authorList>
            <person name="Ferreira-Neto J.R.C."/>
            <person name="da Silva M.D."/>
            <person name="Binneck E."/>
            <person name="de Melo N.F."/>
            <person name="da Silva R.H."/>
            <person name="de Melo A.L.T.M."/>
            <person name="Pandolfi V."/>
            <person name="Bustamante F.O."/>
            <person name="Brasileiro-Vidal A.C."/>
            <person name="Benko-Iseppon A.M."/>
        </authorList>
    </citation>
    <scope>NUCLEOTIDE SEQUENCE [LARGE SCALE GENOMIC DNA]</scope>
    <source>
        <tissue evidence="2">Leaves</tissue>
    </source>
</reference>
<dbReference type="Proteomes" id="UP001341840">
    <property type="component" value="Unassembled WGS sequence"/>
</dbReference>
<protein>
    <recommendedName>
        <fullName evidence="4">Aminotransferase-like plant mobile domain-containing protein</fullName>
    </recommendedName>
</protein>
<evidence type="ECO:0000313" key="3">
    <source>
        <dbReference type="Proteomes" id="UP001341840"/>
    </source>
</evidence>
<accession>A0ABU6YG85</accession>
<organism evidence="2 3">
    <name type="scientific">Stylosanthes scabra</name>
    <dbReference type="NCBI Taxonomy" id="79078"/>
    <lineage>
        <taxon>Eukaryota</taxon>
        <taxon>Viridiplantae</taxon>
        <taxon>Streptophyta</taxon>
        <taxon>Embryophyta</taxon>
        <taxon>Tracheophyta</taxon>
        <taxon>Spermatophyta</taxon>
        <taxon>Magnoliopsida</taxon>
        <taxon>eudicotyledons</taxon>
        <taxon>Gunneridae</taxon>
        <taxon>Pentapetalae</taxon>
        <taxon>rosids</taxon>
        <taxon>fabids</taxon>
        <taxon>Fabales</taxon>
        <taxon>Fabaceae</taxon>
        <taxon>Papilionoideae</taxon>
        <taxon>50 kb inversion clade</taxon>
        <taxon>dalbergioids sensu lato</taxon>
        <taxon>Dalbergieae</taxon>
        <taxon>Pterocarpus clade</taxon>
        <taxon>Stylosanthes</taxon>
    </lineage>
</organism>
<dbReference type="EMBL" id="JASCZI010241991">
    <property type="protein sequence ID" value="MED6208920.1"/>
    <property type="molecule type" value="Genomic_DNA"/>
</dbReference>
<evidence type="ECO:0000256" key="1">
    <source>
        <dbReference type="SAM" id="MobiDB-lite"/>
    </source>
</evidence>
<proteinExistence type="predicted"/>